<gene>
    <name evidence="1" type="ORF">AVEN_212753_1</name>
</gene>
<evidence type="ECO:0000313" key="2">
    <source>
        <dbReference type="Proteomes" id="UP000499080"/>
    </source>
</evidence>
<name>A0A4Y2GXL2_ARAVE</name>
<protein>
    <submittedName>
        <fullName evidence="1">Uncharacterized protein</fullName>
    </submittedName>
</protein>
<evidence type="ECO:0000313" key="1">
    <source>
        <dbReference type="EMBL" id="GBM58500.1"/>
    </source>
</evidence>
<reference evidence="1 2" key="1">
    <citation type="journal article" date="2019" name="Sci. Rep.">
        <title>Orb-weaving spider Araneus ventricosus genome elucidates the spidroin gene catalogue.</title>
        <authorList>
            <person name="Kono N."/>
            <person name="Nakamura H."/>
            <person name="Ohtoshi R."/>
            <person name="Moran D.A.P."/>
            <person name="Shinohara A."/>
            <person name="Yoshida Y."/>
            <person name="Fujiwara M."/>
            <person name="Mori M."/>
            <person name="Tomita M."/>
            <person name="Arakawa K."/>
        </authorList>
    </citation>
    <scope>NUCLEOTIDE SEQUENCE [LARGE SCALE GENOMIC DNA]</scope>
</reference>
<dbReference type="EMBL" id="BGPR01001636">
    <property type="protein sequence ID" value="GBM58500.1"/>
    <property type="molecule type" value="Genomic_DNA"/>
</dbReference>
<comment type="caution">
    <text evidence="1">The sequence shown here is derived from an EMBL/GenBank/DDBJ whole genome shotgun (WGS) entry which is preliminary data.</text>
</comment>
<sequence length="111" mass="12589">MLVSETSLFVKGLTSRFEATRGLFWKDLVILNRGQMTRTTPELAPASRSFRATPARGRLAHDVRRQAHTYGDLQWKQVSNLNPSGPAIEILPLSHRGRKFHAQIISQPHLF</sequence>
<keyword evidence="2" id="KW-1185">Reference proteome</keyword>
<dbReference type="Proteomes" id="UP000499080">
    <property type="component" value="Unassembled WGS sequence"/>
</dbReference>
<dbReference type="AlphaFoldDB" id="A0A4Y2GXL2"/>
<organism evidence="1 2">
    <name type="scientific">Araneus ventricosus</name>
    <name type="common">Orbweaver spider</name>
    <name type="synonym">Epeira ventricosa</name>
    <dbReference type="NCBI Taxonomy" id="182803"/>
    <lineage>
        <taxon>Eukaryota</taxon>
        <taxon>Metazoa</taxon>
        <taxon>Ecdysozoa</taxon>
        <taxon>Arthropoda</taxon>
        <taxon>Chelicerata</taxon>
        <taxon>Arachnida</taxon>
        <taxon>Araneae</taxon>
        <taxon>Araneomorphae</taxon>
        <taxon>Entelegynae</taxon>
        <taxon>Araneoidea</taxon>
        <taxon>Araneidae</taxon>
        <taxon>Araneus</taxon>
    </lineage>
</organism>
<accession>A0A4Y2GXL2</accession>
<proteinExistence type="predicted"/>